<dbReference type="Gene3D" id="3.40.50.1010">
    <property type="entry name" value="5'-nuclease"/>
    <property type="match status" value="1"/>
</dbReference>
<dbReference type="Pfam" id="PF01850">
    <property type="entry name" value="PIN"/>
    <property type="match status" value="1"/>
</dbReference>
<dbReference type="EMBL" id="MT631456">
    <property type="protein sequence ID" value="QNO50966.1"/>
    <property type="molecule type" value="Genomic_DNA"/>
</dbReference>
<gene>
    <name evidence="2" type="ORF">BBGANOMO_00040</name>
</gene>
<dbReference type="SUPFAM" id="SSF88723">
    <property type="entry name" value="PIN domain-like"/>
    <property type="match status" value="1"/>
</dbReference>
<dbReference type="InterPro" id="IPR029060">
    <property type="entry name" value="PIN-like_dom_sf"/>
</dbReference>
<evidence type="ECO:0000313" key="2">
    <source>
        <dbReference type="EMBL" id="QNO50966.1"/>
    </source>
</evidence>
<dbReference type="AlphaFoldDB" id="A0A7G9YSI2"/>
<dbReference type="InterPro" id="IPR002716">
    <property type="entry name" value="PIN_dom"/>
</dbReference>
<name>A0A7G9YSI2_9EURY</name>
<evidence type="ECO:0000259" key="1">
    <source>
        <dbReference type="Pfam" id="PF01850"/>
    </source>
</evidence>
<feature type="domain" description="PIN" evidence="1">
    <location>
        <begin position="10"/>
        <end position="130"/>
    </location>
</feature>
<accession>A0A7G9YSI2</accession>
<protein>
    <recommendedName>
        <fullName evidence="1">PIN domain-containing protein</fullName>
    </recommendedName>
</protein>
<reference evidence="2" key="1">
    <citation type="submission" date="2020-06" db="EMBL/GenBank/DDBJ databases">
        <title>Unique genomic features of the anaerobic methanotrophic archaea.</title>
        <authorList>
            <person name="Chadwick G.L."/>
            <person name="Skennerton C.T."/>
            <person name="Laso-Perez R."/>
            <person name="Leu A.O."/>
            <person name="Speth D.R."/>
            <person name="Yu H."/>
            <person name="Morgan-Lang C."/>
            <person name="Hatzenpichler R."/>
            <person name="Goudeau D."/>
            <person name="Malmstrom R."/>
            <person name="Brazelton W.J."/>
            <person name="Woyke T."/>
            <person name="Hallam S.J."/>
            <person name="Tyson G.W."/>
            <person name="Wegener G."/>
            <person name="Boetius A."/>
            <person name="Orphan V."/>
        </authorList>
    </citation>
    <scope>NUCLEOTIDE SEQUENCE</scope>
</reference>
<sequence>MRLRREQLALDTSVLVAFFLEEERLHEKAFELIDLVFEGIYACISAVNVAELGYVLERVTEDRDFAQNCMHALCYEMSLDMLPLSWEFMRTLAHLKAVNAISFCDNATLAAANLRGCKAIFTREKEIVAKAKRLTGAEIVFLEDL</sequence>
<proteinExistence type="predicted"/>
<organism evidence="2">
    <name type="scientific">Candidatus Methanophagaceae archaeon ANME-1 ERB6</name>
    <dbReference type="NCBI Taxonomy" id="2759912"/>
    <lineage>
        <taxon>Archaea</taxon>
        <taxon>Methanobacteriati</taxon>
        <taxon>Methanobacteriota</taxon>
        <taxon>Stenosarchaea group</taxon>
        <taxon>Methanomicrobia</taxon>
        <taxon>Candidatus Methanophagales</taxon>
        <taxon>Candidatus Methanophagaceae</taxon>
    </lineage>
</organism>